<name>A0A2N6NYP3_BEABA</name>
<proteinExistence type="predicted"/>
<dbReference type="OMA" id="NDAFEIM"/>
<dbReference type="EMBL" id="MRVG01000002">
    <property type="protein sequence ID" value="PMB72388.1"/>
    <property type="molecule type" value="Genomic_DNA"/>
</dbReference>
<evidence type="ECO:0000313" key="1">
    <source>
        <dbReference type="EMBL" id="PMB72388.1"/>
    </source>
</evidence>
<dbReference type="Proteomes" id="UP000235728">
    <property type="component" value="Unassembled WGS sequence"/>
</dbReference>
<comment type="caution">
    <text evidence="1">The sequence shown here is derived from an EMBL/GenBank/DDBJ whole genome shotgun (WGS) entry which is preliminary data.</text>
</comment>
<gene>
    <name evidence="1" type="ORF">BM221_002491</name>
</gene>
<sequence length="99" mass="11089">MPAAPQLPIESLPAWATLHDVKLQQVGMRHVDGKGYGLVAENAIDASGNVNDAFEIMRISVELVLSREAVEEYAKVDRHFKQLIETLGRKVHNTFTYIE</sequence>
<protein>
    <submittedName>
        <fullName evidence="1">Uncharacterized protein</fullName>
    </submittedName>
</protein>
<accession>A0A2N6NYP3</accession>
<reference evidence="1 2" key="1">
    <citation type="journal article" date="2016" name="Appl. Microbiol. Biotechnol.">
        <title>Characterization of T-DNA insertion mutants with decreased virulence in the entomopathogenic fungus Beauveria bassiana JEF-007.</title>
        <authorList>
            <person name="Kim S."/>
            <person name="Lee S.J."/>
            <person name="Nai Y.S."/>
            <person name="Yu J.S."/>
            <person name="Lee M.R."/>
            <person name="Yang Y.T."/>
            <person name="Kim J.S."/>
        </authorList>
    </citation>
    <scope>NUCLEOTIDE SEQUENCE [LARGE SCALE GENOMIC DNA]</scope>
    <source>
        <strain evidence="1 2">JEF-007</strain>
    </source>
</reference>
<dbReference type="AlphaFoldDB" id="A0A2N6NYP3"/>
<evidence type="ECO:0000313" key="2">
    <source>
        <dbReference type="Proteomes" id="UP000235728"/>
    </source>
</evidence>
<organism evidence="1 2">
    <name type="scientific">Beauveria bassiana</name>
    <name type="common">White muscardine disease fungus</name>
    <name type="synonym">Tritirachium shiotae</name>
    <dbReference type="NCBI Taxonomy" id="176275"/>
    <lineage>
        <taxon>Eukaryota</taxon>
        <taxon>Fungi</taxon>
        <taxon>Dikarya</taxon>
        <taxon>Ascomycota</taxon>
        <taxon>Pezizomycotina</taxon>
        <taxon>Sordariomycetes</taxon>
        <taxon>Hypocreomycetidae</taxon>
        <taxon>Hypocreales</taxon>
        <taxon>Cordycipitaceae</taxon>
        <taxon>Beauveria</taxon>
    </lineage>
</organism>